<reference evidence="2" key="1">
    <citation type="journal article" date="2019" name="Int. J. Syst. Evol. Microbiol.">
        <title>The Global Catalogue of Microorganisms (GCM) 10K type strain sequencing project: providing services to taxonomists for standard genome sequencing and annotation.</title>
        <authorList>
            <consortium name="The Broad Institute Genomics Platform"/>
            <consortium name="The Broad Institute Genome Sequencing Center for Infectious Disease"/>
            <person name="Wu L."/>
            <person name="Ma J."/>
        </authorList>
    </citation>
    <scope>NUCLEOTIDE SEQUENCE [LARGE SCALE GENOMIC DNA]</scope>
    <source>
        <strain evidence="2">KCTC 52660</strain>
    </source>
</reference>
<sequence length="92" mass="9971">MTTHTTPDAARGDAAMIHISADGQTLPVDARVEDLTTKVKKITTTDEGKLQIVLEAEGMDHDALAQVKELLVLQQSSLVLVSMMPVQRELFG</sequence>
<organism evidence="1 2">
    <name type="scientific">Halomonas tibetensis</name>
    <dbReference type="NCBI Taxonomy" id="2259590"/>
    <lineage>
        <taxon>Bacteria</taxon>
        <taxon>Pseudomonadati</taxon>
        <taxon>Pseudomonadota</taxon>
        <taxon>Gammaproteobacteria</taxon>
        <taxon>Oceanospirillales</taxon>
        <taxon>Halomonadaceae</taxon>
        <taxon>Halomonas</taxon>
    </lineage>
</organism>
<evidence type="ECO:0000313" key="2">
    <source>
        <dbReference type="Proteomes" id="UP001595386"/>
    </source>
</evidence>
<evidence type="ECO:0008006" key="3">
    <source>
        <dbReference type="Google" id="ProtNLM"/>
    </source>
</evidence>
<proteinExistence type="predicted"/>
<gene>
    <name evidence="1" type="ORF">ACFODV_12920</name>
</gene>
<comment type="caution">
    <text evidence="1">The sequence shown here is derived from an EMBL/GenBank/DDBJ whole genome shotgun (WGS) entry which is preliminary data.</text>
</comment>
<protein>
    <recommendedName>
        <fullName evidence="3">HMA domain-containing protein</fullName>
    </recommendedName>
</protein>
<dbReference type="Proteomes" id="UP001595386">
    <property type="component" value="Unassembled WGS sequence"/>
</dbReference>
<keyword evidence="2" id="KW-1185">Reference proteome</keyword>
<accession>A0ABV7B7X4</accession>
<dbReference type="RefSeq" id="WP_379760094.1">
    <property type="nucleotide sequence ID" value="NZ_JBHRSQ010000017.1"/>
</dbReference>
<dbReference type="EMBL" id="JBHRSQ010000017">
    <property type="protein sequence ID" value="MFC2992938.1"/>
    <property type="molecule type" value="Genomic_DNA"/>
</dbReference>
<evidence type="ECO:0000313" key="1">
    <source>
        <dbReference type="EMBL" id="MFC2992938.1"/>
    </source>
</evidence>
<name>A0ABV7B7X4_9GAMM</name>